<evidence type="ECO:0000313" key="7">
    <source>
        <dbReference type="EMBL" id="MFD1951529.1"/>
    </source>
</evidence>
<sequence length="355" mass="38917">MELNEGLSGSVIYGPDSDDERHRTGTSSLADSMPMMDAYISMMRASALIAAGRTGLFEALANGPLTIERLAEAVGADEAGLARLADFLVLTGHVDRQDDRFANAPRTMRWFTSWGSVDYRSGLVWTGDAWPIMDDLGEAVRNGLPSQLLWDRMEERPELGRNFARYMATFARHLAPDLLELAPLSDGPLRLLDLGGSHGLHAMAFCDRHPGVRAVIVDLESALHETAKRIGHRSLADRIELRQGDIRSCDWGQDYDIVLYLSVAHNMSREDNRAVFAHLAKTMRPGGSLIIHDYPVETTPALFLAAFRLTLLVETGTDTLGYGELAGMLSDAGFSQLSSHTLVPADKGTLILARK</sequence>
<dbReference type="CDD" id="cd02440">
    <property type="entry name" value="AdoMet_MTases"/>
    <property type="match status" value="1"/>
</dbReference>
<dbReference type="Pfam" id="PF00891">
    <property type="entry name" value="Methyltransf_2"/>
    <property type="match status" value="1"/>
</dbReference>
<reference evidence="8" key="1">
    <citation type="journal article" date="2019" name="Int. J. Syst. Evol. Microbiol.">
        <title>The Global Catalogue of Microorganisms (GCM) 10K type strain sequencing project: providing services to taxonomists for standard genome sequencing and annotation.</title>
        <authorList>
            <consortium name="The Broad Institute Genomics Platform"/>
            <consortium name="The Broad Institute Genome Sequencing Center for Infectious Disease"/>
            <person name="Wu L."/>
            <person name="Ma J."/>
        </authorList>
    </citation>
    <scope>NUCLEOTIDE SEQUENCE [LARGE SCALE GENOMIC DNA]</scope>
    <source>
        <strain evidence="8">CGMCC 1.12702</strain>
    </source>
</reference>
<feature type="domain" description="O-methyltransferase dimerisation" evidence="6">
    <location>
        <begin position="42"/>
        <end position="105"/>
    </location>
</feature>
<keyword evidence="8" id="KW-1185">Reference proteome</keyword>
<evidence type="ECO:0000256" key="1">
    <source>
        <dbReference type="ARBA" id="ARBA00022603"/>
    </source>
</evidence>
<dbReference type="SUPFAM" id="SSF46785">
    <property type="entry name" value="Winged helix' DNA-binding domain"/>
    <property type="match status" value="1"/>
</dbReference>
<dbReference type="Pfam" id="PF08100">
    <property type="entry name" value="Dimerisation"/>
    <property type="match status" value="1"/>
</dbReference>
<dbReference type="GO" id="GO:0008168">
    <property type="term" value="F:methyltransferase activity"/>
    <property type="evidence" value="ECO:0007669"/>
    <property type="project" value="UniProtKB-KW"/>
</dbReference>
<dbReference type="RefSeq" id="WP_380930271.1">
    <property type="nucleotide sequence ID" value="NZ_JBHUGS010000003.1"/>
</dbReference>
<evidence type="ECO:0000259" key="5">
    <source>
        <dbReference type="Pfam" id="PF00891"/>
    </source>
</evidence>
<dbReference type="InterPro" id="IPR016461">
    <property type="entry name" value="COMT-like"/>
</dbReference>
<proteinExistence type="predicted"/>
<dbReference type="InterPro" id="IPR036390">
    <property type="entry name" value="WH_DNA-bd_sf"/>
</dbReference>
<protein>
    <submittedName>
        <fullName evidence="7">Methyltransferase</fullName>
    </submittedName>
</protein>
<evidence type="ECO:0000313" key="8">
    <source>
        <dbReference type="Proteomes" id="UP001597400"/>
    </source>
</evidence>
<organism evidence="7 8">
    <name type="scientific">Sphingomonas arantia</name>
    <dbReference type="NCBI Taxonomy" id="1460676"/>
    <lineage>
        <taxon>Bacteria</taxon>
        <taxon>Pseudomonadati</taxon>
        <taxon>Pseudomonadota</taxon>
        <taxon>Alphaproteobacteria</taxon>
        <taxon>Sphingomonadales</taxon>
        <taxon>Sphingomonadaceae</taxon>
        <taxon>Sphingomonas</taxon>
    </lineage>
</organism>
<evidence type="ECO:0000256" key="3">
    <source>
        <dbReference type="ARBA" id="ARBA00022691"/>
    </source>
</evidence>
<dbReference type="PANTHER" id="PTHR43712">
    <property type="entry name" value="PUTATIVE (AFU_ORTHOLOGUE AFUA_4G14580)-RELATED"/>
    <property type="match status" value="1"/>
</dbReference>
<dbReference type="PANTHER" id="PTHR43712:SF2">
    <property type="entry name" value="O-METHYLTRANSFERASE CICE"/>
    <property type="match status" value="1"/>
</dbReference>
<dbReference type="EMBL" id="JBHUGS010000003">
    <property type="protein sequence ID" value="MFD1951529.1"/>
    <property type="molecule type" value="Genomic_DNA"/>
</dbReference>
<gene>
    <name evidence="7" type="ORF">ACFSGX_12215</name>
</gene>
<accession>A0ABW4U1P9</accession>
<comment type="caution">
    <text evidence="7">The sequence shown here is derived from an EMBL/GenBank/DDBJ whole genome shotgun (WGS) entry which is preliminary data.</text>
</comment>
<feature type="region of interest" description="Disordered" evidence="4">
    <location>
        <begin position="1"/>
        <end position="29"/>
    </location>
</feature>
<dbReference type="Proteomes" id="UP001597400">
    <property type="component" value="Unassembled WGS sequence"/>
</dbReference>
<name>A0ABW4U1P9_9SPHN</name>
<evidence type="ECO:0000259" key="6">
    <source>
        <dbReference type="Pfam" id="PF08100"/>
    </source>
</evidence>
<evidence type="ECO:0000256" key="2">
    <source>
        <dbReference type="ARBA" id="ARBA00022679"/>
    </source>
</evidence>
<dbReference type="InterPro" id="IPR036388">
    <property type="entry name" value="WH-like_DNA-bd_sf"/>
</dbReference>
<dbReference type="SUPFAM" id="SSF53335">
    <property type="entry name" value="S-adenosyl-L-methionine-dependent methyltransferases"/>
    <property type="match status" value="1"/>
</dbReference>
<keyword evidence="2" id="KW-0808">Transferase</keyword>
<evidence type="ECO:0000256" key="4">
    <source>
        <dbReference type="SAM" id="MobiDB-lite"/>
    </source>
</evidence>
<dbReference type="InterPro" id="IPR012967">
    <property type="entry name" value="COMT_dimerisation"/>
</dbReference>
<dbReference type="PROSITE" id="PS51683">
    <property type="entry name" value="SAM_OMT_II"/>
    <property type="match status" value="1"/>
</dbReference>
<dbReference type="Gene3D" id="3.40.50.150">
    <property type="entry name" value="Vaccinia Virus protein VP39"/>
    <property type="match status" value="1"/>
</dbReference>
<dbReference type="InterPro" id="IPR001077">
    <property type="entry name" value="COMT_C"/>
</dbReference>
<dbReference type="Gene3D" id="1.10.10.10">
    <property type="entry name" value="Winged helix-like DNA-binding domain superfamily/Winged helix DNA-binding domain"/>
    <property type="match status" value="1"/>
</dbReference>
<dbReference type="InterPro" id="IPR029063">
    <property type="entry name" value="SAM-dependent_MTases_sf"/>
</dbReference>
<keyword evidence="3" id="KW-0949">S-adenosyl-L-methionine</keyword>
<dbReference type="GO" id="GO:0032259">
    <property type="term" value="P:methylation"/>
    <property type="evidence" value="ECO:0007669"/>
    <property type="project" value="UniProtKB-KW"/>
</dbReference>
<keyword evidence="1 7" id="KW-0489">Methyltransferase</keyword>
<feature type="domain" description="O-methyltransferase C-terminal" evidence="5">
    <location>
        <begin position="149"/>
        <end position="335"/>
    </location>
</feature>